<protein>
    <submittedName>
        <fullName evidence="1">Hydrolase of the HAD superfamily</fullName>
    </submittedName>
</protein>
<dbReference type="GO" id="GO:0016787">
    <property type="term" value="F:hydrolase activity"/>
    <property type="evidence" value="ECO:0007669"/>
    <property type="project" value="UniProtKB-KW"/>
</dbReference>
<keyword evidence="1" id="KW-0378">Hydrolase</keyword>
<dbReference type="InterPro" id="IPR052898">
    <property type="entry name" value="ACAD10-like"/>
</dbReference>
<gene>
    <name evidence="1" type="ORF">J2S63_000245</name>
</gene>
<dbReference type="PRINTS" id="PR00413">
    <property type="entry name" value="HADHALOGNASE"/>
</dbReference>
<dbReference type="NCBIfam" id="TIGR01509">
    <property type="entry name" value="HAD-SF-IA-v3"/>
    <property type="match status" value="1"/>
</dbReference>
<proteinExistence type="predicted"/>
<dbReference type="Proteomes" id="UP001183648">
    <property type="component" value="Unassembled WGS sequence"/>
</dbReference>
<accession>A0ABU2BPY0</accession>
<organism evidence="1 2">
    <name type="scientific">Nocardioides marmoribigeumensis</name>
    <dbReference type="NCBI Taxonomy" id="433649"/>
    <lineage>
        <taxon>Bacteria</taxon>
        <taxon>Bacillati</taxon>
        <taxon>Actinomycetota</taxon>
        <taxon>Actinomycetes</taxon>
        <taxon>Propionibacteriales</taxon>
        <taxon>Nocardioidaceae</taxon>
        <taxon>Nocardioides</taxon>
    </lineage>
</organism>
<dbReference type="InterPro" id="IPR036412">
    <property type="entry name" value="HAD-like_sf"/>
</dbReference>
<dbReference type="PANTHER" id="PTHR47829:SF1">
    <property type="entry name" value="HAD FAMILY PHOSPHATASE"/>
    <property type="match status" value="1"/>
</dbReference>
<evidence type="ECO:0000313" key="2">
    <source>
        <dbReference type="Proteomes" id="UP001183648"/>
    </source>
</evidence>
<dbReference type="PANTHER" id="PTHR47829">
    <property type="entry name" value="HYDROLASE, PUTATIVE (AFU_ORTHOLOGUE AFUA_1G12880)-RELATED"/>
    <property type="match status" value="1"/>
</dbReference>
<dbReference type="SUPFAM" id="SSF56784">
    <property type="entry name" value="HAD-like"/>
    <property type="match status" value="1"/>
</dbReference>
<evidence type="ECO:0000313" key="1">
    <source>
        <dbReference type="EMBL" id="MDR7360692.1"/>
    </source>
</evidence>
<name>A0ABU2BPY0_9ACTN</name>
<dbReference type="RefSeq" id="WP_310297532.1">
    <property type="nucleotide sequence ID" value="NZ_BAAAPS010000011.1"/>
</dbReference>
<keyword evidence="2" id="KW-1185">Reference proteome</keyword>
<dbReference type="EMBL" id="JAVDYG010000001">
    <property type="protein sequence ID" value="MDR7360692.1"/>
    <property type="molecule type" value="Genomic_DNA"/>
</dbReference>
<dbReference type="Pfam" id="PF00702">
    <property type="entry name" value="Hydrolase"/>
    <property type="match status" value="1"/>
</dbReference>
<dbReference type="InterPro" id="IPR006439">
    <property type="entry name" value="HAD-SF_hydro_IA"/>
</dbReference>
<reference evidence="1 2" key="1">
    <citation type="submission" date="2023-07" db="EMBL/GenBank/DDBJ databases">
        <title>Sequencing the genomes of 1000 actinobacteria strains.</title>
        <authorList>
            <person name="Klenk H.-P."/>
        </authorList>
    </citation>
    <scope>NUCLEOTIDE SEQUENCE [LARGE SCALE GENOMIC DNA]</scope>
    <source>
        <strain evidence="1 2">DSM 19426</strain>
    </source>
</reference>
<sequence>MSTPALVLDFGGPVLLTIFELVELEPDTPAHALLHGRGPLAQPGSDPDWDDLQAGRITERTYWAHRSEEWHQAGGVGRDIRALVAHLFEPARPELIRDQARALIRDARAAGIPVSILTNDMKAFHSDQWLAEMDVLREIDLIVDGSVEGFLKPDPRLYQLLGERLDVALDDMVFLDDQATNIRGAEAIGIPSVWFDVLDPDASYAQVRKLLGLEGEGDGRTA</sequence>
<comment type="caution">
    <text evidence="1">The sequence shown here is derived from an EMBL/GenBank/DDBJ whole genome shotgun (WGS) entry which is preliminary data.</text>
</comment>
<dbReference type="Gene3D" id="3.40.50.1000">
    <property type="entry name" value="HAD superfamily/HAD-like"/>
    <property type="match status" value="1"/>
</dbReference>
<dbReference type="InterPro" id="IPR023214">
    <property type="entry name" value="HAD_sf"/>
</dbReference>